<dbReference type="AlphaFoldDB" id="M7CJ35"/>
<evidence type="ECO:0000313" key="1">
    <source>
        <dbReference type="EMBL" id="EMP41012.1"/>
    </source>
</evidence>
<dbReference type="Proteomes" id="UP000031443">
    <property type="component" value="Unassembled WGS sequence"/>
</dbReference>
<sequence length="172" mass="18445">MHTSKPELRRWELWKRAANCCVNVMLPSPTCPTPVSSRTDMATWSEAVLLARLNQGVSEISPAQEKSSAERVGGWHDGASSALQLTQRFEISGRECAECKGLITRRLPKCFTAITPDPAASPAPASGWASAVKLAPVTGSTGRFAEAARGTPPPQPPLSLCPRILLRVRGCL</sequence>
<keyword evidence="2" id="KW-1185">Reference proteome</keyword>
<proteinExistence type="predicted"/>
<protein>
    <submittedName>
        <fullName evidence="1">Uncharacterized protein</fullName>
    </submittedName>
</protein>
<dbReference type="EMBL" id="KB500846">
    <property type="protein sequence ID" value="EMP41012.1"/>
    <property type="molecule type" value="Genomic_DNA"/>
</dbReference>
<gene>
    <name evidence="1" type="ORF">UY3_01829</name>
</gene>
<organism evidence="1 2">
    <name type="scientific">Chelonia mydas</name>
    <name type="common">Green sea-turtle</name>
    <name type="synonym">Chelonia agassizi</name>
    <dbReference type="NCBI Taxonomy" id="8469"/>
    <lineage>
        <taxon>Eukaryota</taxon>
        <taxon>Metazoa</taxon>
        <taxon>Chordata</taxon>
        <taxon>Craniata</taxon>
        <taxon>Vertebrata</taxon>
        <taxon>Euteleostomi</taxon>
        <taxon>Archelosauria</taxon>
        <taxon>Testudinata</taxon>
        <taxon>Testudines</taxon>
        <taxon>Cryptodira</taxon>
        <taxon>Durocryptodira</taxon>
        <taxon>Americhelydia</taxon>
        <taxon>Chelonioidea</taxon>
        <taxon>Cheloniidae</taxon>
        <taxon>Chelonia</taxon>
    </lineage>
</organism>
<name>M7CJ35_CHEMY</name>
<accession>M7CJ35</accession>
<evidence type="ECO:0000313" key="2">
    <source>
        <dbReference type="Proteomes" id="UP000031443"/>
    </source>
</evidence>
<reference evidence="2" key="1">
    <citation type="journal article" date="2013" name="Nat. Genet.">
        <title>The draft genomes of soft-shell turtle and green sea turtle yield insights into the development and evolution of the turtle-specific body plan.</title>
        <authorList>
            <person name="Wang Z."/>
            <person name="Pascual-Anaya J."/>
            <person name="Zadissa A."/>
            <person name="Li W."/>
            <person name="Niimura Y."/>
            <person name="Huang Z."/>
            <person name="Li C."/>
            <person name="White S."/>
            <person name="Xiong Z."/>
            <person name="Fang D."/>
            <person name="Wang B."/>
            <person name="Ming Y."/>
            <person name="Chen Y."/>
            <person name="Zheng Y."/>
            <person name="Kuraku S."/>
            <person name="Pignatelli M."/>
            <person name="Herrero J."/>
            <person name="Beal K."/>
            <person name="Nozawa M."/>
            <person name="Li Q."/>
            <person name="Wang J."/>
            <person name="Zhang H."/>
            <person name="Yu L."/>
            <person name="Shigenobu S."/>
            <person name="Wang J."/>
            <person name="Liu J."/>
            <person name="Flicek P."/>
            <person name="Searle S."/>
            <person name="Wang J."/>
            <person name="Kuratani S."/>
            <person name="Yin Y."/>
            <person name="Aken B."/>
            <person name="Zhang G."/>
            <person name="Irie N."/>
        </authorList>
    </citation>
    <scope>NUCLEOTIDE SEQUENCE [LARGE SCALE GENOMIC DNA]</scope>
</reference>